<gene>
    <name evidence="2" type="primary">TTLL8</name>
    <name evidence="2" type="ORF">SNAT2548_LOCUS3949</name>
</gene>
<dbReference type="AlphaFoldDB" id="A0A812IER2"/>
<evidence type="ECO:0000313" key="3">
    <source>
        <dbReference type="Proteomes" id="UP000604046"/>
    </source>
</evidence>
<keyword evidence="3" id="KW-1185">Reference proteome</keyword>
<sequence>MIKRALGLFAGGEGAAEDDDDSEDVTPAQRQKLERRLLPGAQRGTKRKNRKDMAKEEEEESQDTDSDSGDDPPVPDSEEKPFRGQYHCQLCPDKILLTAKQLEVHLQSTAHKRNERHFERAKAMGLQAYEAECLERAAARETQAAARSAGVLSKKQQKNAAFWKQRKARKAQKKDKKIKRSHAGEE</sequence>
<proteinExistence type="predicted"/>
<accession>A0A812IER2</accession>
<feature type="region of interest" description="Disordered" evidence="1">
    <location>
        <begin position="145"/>
        <end position="186"/>
    </location>
</feature>
<dbReference type="InterPro" id="IPR036236">
    <property type="entry name" value="Znf_C2H2_sf"/>
</dbReference>
<evidence type="ECO:0000256" key="1">
    <source>
        <dbReference type="SAM" id="MobiDB-lite"/>
    </source>
</evidence>
<organism evidence="2 3">
    <name type="scientific">Symbiodinium natans</name>
    <dbReference type="NCBI Taxonomy" id="878477"/>
    <lineage>
        <taxon>Eukaryota</taxon>
        <taxon>Sar</taxon>
        <taxon>Alveolata</taxon>
        <taxon>Dinophyceae</taxon>
        <taxon>Suessiales</taxon>
        <taxon>Symbiodiniaceae</taxon>
        <taxon>Symbiodinium</taxon>
    </lineage>
</organism>
<name>A0A812IER2_9DINO</name>
<protein>
    <submittedName>
        <fullName evidence="2">TTLL8 protein</fullName>
    </submittedName>
</protein>
<dbReference type="Proteomes" id="UP000604046">
    <property type="component" value="Unassembled WGS sequence"/>
</dbReference>
<feature type="compositionally biased region" description="Acidic residues" evidence="1">
    <location>
        <begin position="15"/>
        <end position="24"/>
    </location>
</feature>
<feature type="region of interest" description="Disordered" evidence="1">
    <location>
        <begin position="1"/>
        <end position="85"/>
    </location>
</feature>
<dbReference type="OrthoDB" id="448369at2759"/>
<evidence type="ECO:0000313" key="2">
    <source>
        <dbReference type="EMBL" id="CAE7032879.1"/>
    </source>
</evidence>
<comment type="caution">
    <text evidence="2">The sequence shown here is derived from an EMBL/GenBank/DDBJ whole genome shotgun (WGS) entry which is preliminary data.</text>
</comment>
<feature type="compositionally biased region" description="Acidic residues" evidence="1">
    <location>
        <begin position="55"/>
        <end position="70"/>
    </location>
</feature>
<dbReference type="SUPFAM" id="SSF57667">
    <property type="entry name" value="beta-beta-alpha zinc fingers"/>
    <property type="match status" value="1"/>
</dbReference>
<reference evidence="2" key="1">
    <citation type="submission" date="2021-02" db="EMBL/GenBank/DDBJ databases">
        <authorList>
            <person name="Dougan E. K."/>
            <person name="Rhodes N."/>
            <person name="Thang M."/>
            <person name="Chan C."/>
        </authorList>
    </citation>
    <scope>NUCLEOTIDE SEQUENCE</scope>
</reference>
<dbReference type="EMBL" id="CAJNDS010000241">
    <property type="protein sequence ID" value="CAE7032879.1"/>
    <property type="molecule type" value="Genomic_DNA"/>
</dbReference>
<feature type="compositionally biased region" description="Basic residues" evidence="1">
    <location>
        <begin position="164"/>
        <end position="186"/>
    </location>
</feature>